<dbReference type="InterPro" id="IPR000043">
    <property type="entry name" value="Adenosylhomocysteinase-like"/>
</dbReference>
<proteinExistence type="inferred from homology"/>
<dbReference type="EMBL" id="OA882073">
    <property type="protein sequence ID" value="CAD7272489.1"/>
    <property type="molecule type" value="Genomic_DNA"/>
</dbReference>
<reference evidence="7" key="1">
    <citation type="submission" date="2020-11" db="EMBL/GenBank/DDBJ databases">
        <authorList>
            <person name="Tran Van P."/>
        </authorList>
    </citation>
    <scope>NUCLEOTIDE SEQUENCE</scope>
</reference>
<dbReference type="CDD" id="cd00401">
    <property type="entry name" value="SAHH"/>
    <property type="match status" value="1"/>
</dbReference>
<organism evidence="7">
    <name type="scientific">Notodromas monacha</name>
    <dbReference type="NCBI Taxonomy" id="399045"/>
    <lineage>
        <taxon>Eukaryota</taxon>
        <taxon>Metazoa</taxon>
        <taxon>Ecdysozoa</taxon>
        <taxon>Arthropoda</taxon>
        <taxon>Crustacea</taxon>
        <taxon>Oligostraca</taxon>
        <taxon>Ostracoda</taxon>
        <taxon>Podocopa</taxon>
        <taxon>Podocopida</taxon>
        <taxon>Cypridocopina</taxon>
        <taxon>Cypridoidea</taxon>
        <taxon>Cyprididae</taxon>
        <taxon>Notodromas</taxon>
    </lineage>
</organism>
<dbReference type="PANTHER" id="PTHR23420:SF0">
    <property type="entry name" value="ADENOSYLHOMOCYSTEINASE"/>
    <property type="match status" value="1"/>
</dbReference>
<dbReference type="PROSITE" id="PS00738">
    <property type="entry name" value="ADOHCYASE_1"/>
    <property type="match status" value="1"/>
</dbReference>
<dbReference type="FunFam" id="3.40.50.720:FF:000035">
    <property type="entry name" value="Adenosylhomocysteinase"/>
    <property type="match status" value="1"/>
</dbReference>
<dbReference type="AlphaFoldDB" id="A0A7R9BCA6"/>
<dbReference type="InterPro" id="IPR015878">
    <property type="entry name" value="Ado_hCys_hydrolase_NAD-bd"/>
</dbReference>
<keyword evidence="8" id="KW-1185">Reference proteome</keyword>
<dbReference type="PIRSF" id="PIRSF001109">
    <property type="entry name" value="Ad_hcy_hydrolase"/>
    <property type="match status" value="1"/>
</dbReference>
<protein>
    <recommendedName>
        <fullName evidence="6">S-adenosyl-L-homocysteine hydrolase NAD binding domain-containing protein</fullName>
    </recommendedName>
</protein>
<dbReference type="OrthoDB" id="10007170at2759"/>
<evidence type="ECO:0000256" key="3">
    <source>
        <dbReference type="ARBA" id="ARBA00023027"/>
    </source>
</evidence>
<evidence type="ECO:0000313" key="8">
    <source>
        <dbReference type="Proteomes" id="UP000678499"/>
    </source>
</evidence>
<dbReference type="Pfam" id="PF00670">
    <property type="entry name" value="AdoHcyase_NAD"/>
    <property type="match status" value="1"/>
</dbReference>
<dbReference type="Gene3D" id="3.40.50.720">
    <property type="entry name" value="NAD(P)-binding Rossmann-like Domain"/>
    <property type="match status" value="1"/>
</dbReference>
<keyword evidence="3 4" id="KW-0520">NAD</keyword>
<dbReference type="PANTHER" id="PTHR23420">
    <property type="entry name" value="ADENOSYLHOMOCYSTEINASE"/>
    <property type="match status" value="1"/>
</dbReference>
<accession>A0A7R9BCA6</accession>
<dbReference type="SUPFAM" id="SSF52283">
    <property type="entry name" value="Formate/glycerate dehydrogenase catalytic domain-like"/>
    <property type="match status" value="2"/>
</dbReference>
<evidence type="ECO:0000256" key="4">
    <source>
        <dbReference type="PIRSR" id="PIRSR001109-2"/>
    </source>
</evidence>
<feature type="binding site" evidence="4">
    <location>
        <begin position="312"/>
        <end position="317"/>
    </location>
    <ligand>
        <name>NAD(+)</name>
        <dbReference type="ChEBI" id="CHEBI:57540"/>
    </ligand>
</feature>
<gene>
    <name evidence="7" type="ORF">NMOB1V02_LOCUS418</name>
</gene>
<dbReference type="EMBL" id="CAJPEX010000036">
    <property type="protein sequence ID" value="CAG0912641.1"/>
    <property type="molecule type" value="Genomic_DNA"/>
</dbReference>
<dbReference type="PROSITE" id="PS00739">
    <property type="entry name" value="ADOHCYASE_2"/>
    <property type="match status" value="1"/>
</dbReference>
<dbReference type="Gene3D" id="3.40.50.1480">
    <property type="entry name" value="Adenosylhomocysteinase-like"/>
    <property type="match status" value="3"/>
</dbReference>
<feature type="domain" description="S-adenosyl-L-homocysteine hydrolase NAD binding" evidence="6">
    <location>
        <begin position="281"/>
        <end position="442"/>
    </location>
</feature>
<dbReference type="SUPFAM" id="SSF51735">
    <property type="entry name" value="NAD(P)-binding Rossmann-fold domains"/>
    <property type="match status" value="1"/>
</dbReference>
<dbReference type="Proteomes" id="UP000678499">
    <property type="component" value="Unassembled WGS sequence"/>
</dbReference>
<dbReference type="FunFam" id="3.40.50.1480:FF:000009">
    <property type="entry name" value="Adenosylhomocysteinase like 2"/>
    <property type="match status" value="1"/>
</dbReference>
<dbReference type="InterPro" id="IPR042172">
    <property type="entry name" value="Adenosylhomocyst_ase-like_sf"/>
</dbReference>
<evidence type="ECO:0000256" key="2">
    <source>
        <dbReference type="ARBA" id="ARBA00022563"/>
    </source>
</evidence>
<feature type="binding site" evidence="4">
    <location>
        <position position="333"/>
    </location>
    <ligand>
        <name>NAD(+)</name>
        <dbReference type="ChEBI" id="CHEBI:57540"/>
    </ligand>
</feature>
<dbReference type="GO" id="GO:0033353">
    <property type="term" value="P:S-adenosylmethionine cycle"/>
    <property type="evidence" value="ECO:0007669"/>
    <property type="project" value="TreeGrafter"/>
</dbReference>
<dbReference type="NCBIfam" id="NF004005">
    <property type="entry name" value="PRK05476.2-3"/>
    <property type="match status" value="1"/>
</dbReference>
<evidence type="ECO:0000313" key="7">
    <source>
        <dbReference type="EMBL" id="CAD7272489.1"/>
    </source>
</evidence>
<dbReference type="GO" id="GO:0006730">
    <property type="term" value="P:one-carbon metabolic process"/>
    <property type="evidence" value="ECO:0007669"/>
    <property type="project" value="UniProtKB-KW"/>
</dbReference>
<name>A0A7R9BCA6_9CRUS</name>
<keyword evidence="2" id="KW-0554">One-carbon metabolism</keyword>
<evidence type="ECO:0000259" key="6">
    <source>
        <dbReference type="SMART" id="SM00997"/>
    </source>
</evidence>
<dbReference type="InterPro" id="IPR020082">
    <property type="entry name" value="S-Ado-L-homoCys_hydrolase_CS"/>
</dbReference>
<dbReference type="Pfam" id="PF05221">
    <property type="entry name" value="AdoHcyase"/>
    <property type="match status" value="2"/>
</dbReference>
<evidence type="ECO:0000256" key="5">
    <source>
        <dbReference type="SAM" id="MobiDB-lite"/>
    </source>
</evidence>
<dbReference type="InterPro" id="IPR036291">
    <property type="entry name" value="NAD(P)-bd_dom_sf"/>
</dbReference>
<dbReference type="FunFam" id="3.40.50.1480:FF:000007">
    <property type="entry name" value="Adenosylhomocysteinase"/>
    <property type="match status" value="1"/>
</dbReference>
<feature type="region of interest" description="Disordered" evidence="5">
    <location>
        <begin position="22"/>
        <end position="51"/>
    </location>
</feature>
<sequence>MSMGSEIEECCPYATSIQLPKSSAAEPQGIVGDGASYSDSEDDERVSPREKVQKTAKGYSDFCVRSINQAPFGRREIEIAEQEMPGIMALRRRAAEDKPLKGAKIVGCTHINAQTAVSHDISIQLSCEFFFLECSVFRSVAPYLGFVTRDAVLIETLTELGASVRWAACNIFSTQNEVAAALADAGLSIFAWRGESEEDFWWCIDKCVNAENWQPNIILDDGGDATHLMLKKYPAMFKMIKGIVEESVTGVHRLYQLSKAGKLTVPAMNVNDSVTKTKFDNLYSCRESIIDSLKRETDVMFGGKKVVVCGYGEVGKGCCQALKGLGAIVYVTEIDPICALQACMDGISVVKLNEVIRQADVVITATGNRNVVSREMMDKMKNGCIVCNMGHSNTEIDVGGLRTNDLTWERVRTQVDHVIWPDGKRIVLLAEGRLVNMSCSSMPSFVVSITAATQALALIELFNAPPGRYKSDVYLLPKKMDEYVASLHLPSFDAHLTELTDEQAKYMGLNKAGPFKPNYYRY</sequence>
<feature type="binding site" evidence="4">
    <location>
        <position position="436"/>
    </location>
    <ligand>
        <name>NAD(+)</name>
        <dbReference type="ChEBI" id="CHEBI:57540"/>
    </ligand>
</feature>
<dbReference type="SMART" id="SM00997">
    <property type="entry name" value="AdoHcyase_NAD"/>
    <property type="match status" value="1"/>
</dbReference>
<evidence type="ECO:0000256" key="1">
    <source>
        <dbReference type="ARBA" id="ARBA00007122"/>
    </source>
</evidence>
<comment type="similarity">
    <text evidence="1">Belongs to the adenosylhomocysteinase family.</text>
</comment>
<dbReference type="GO" id="GO:0005829">
    <property type="term" value="C:cytosol"/>
    <property type="evidence" value="ECO:0007669"/>
    <property type="project" value="TreeGrafter"/>
</dbReference>
<comment type="cofactor">
    <cofactor evidence="4">
        <name>NAD(+)</name>
        <dbReference type="ChEBI" id="CHEBI:57540"/>
    </cofactor>
    <text evidence="4">Binds 1 NAD(+) per subunit.</text>
</comment>
<dbReference type="SMART" id="SM00996">
    <property type="entry name" value="AdoHcyase"/>
    <property type="match status" value="1"/>
</dbReference>